<evidence type="ECO:0000256" key="3">
    <source>
        <dbReference type="ARBA" id="ARBA00022691"/>
    </source>
</evidence>
<keyword evidence="5" id="KW-0408">Iron</keyword>
<dbReference type="InterPro" id="IPR023885">
    <property type="entry name" value="4Fe4S-binding_SPASM_dom"/>
</dbReference>
<dbReference type="PANTHER" id="PTHR43787">
    <property type="entry name" value="FEMO COFACTOR BIOSYNTHESIS PROTEIN NIFB-RELATED"/>
    <property type="match status" value="1"/>
</dbReference>
<keyword evidence="4" id="KW-0479">Metal-binding</keyword>
<reference evidence="8 9" key="1">
    <citation type="submission" date="2019-11" db="EMBL/GenBank/DDBJ databases">
        <title>Genome sequence of Deinococcus xianganensis Y35, AI-2 producing algicidal bacterium, isolated from lake water.</title>
        <authorList>
            <person name="Li Y."/>
        </authorList>
    </citation>
    <scope>NUCLEOTIDE SEQUENCE [LARGE SCALE GENOMIC DNA]</scope>
    <source>
        <strain evidence="8 9">Y35</strain>
    </source>
</reference>
<dbReference type="Gene3D" id="3.20.20.70">
    <property type="entry name" value="Aldolase class I"/>
    <property type="match status" value="1"/>
</dbReference>
<dbReference type="PROSITE" id="PS51918">
    <property type="entry name" value="RADICAL_SAM"/>
    <property type="match status" value="1"/>
</dbReference>
<keyword evidence="3" id="KW-0949">S-adenosyl-L-methionine</keyword>
<dbReference type="AlphaFoldDB" id="A0A6I4YMM7"/>
<dbReference type="InterPro" id="IPR058240">
    <property type="entry name" value="rSAM_sf"/>
</dbReference>
<evidence type="ECO:0000313" key="8">
    <source>
        <dbReference type="EMBL" id="MXV21740.1"/>
    </source>
</evidence>
<accession>A0A6I4YMM7</accession>
<dbReference type="Pfam" id="PF04055">
    <property type="entry name" value="Radical_SAM"/>
    <property type="match status" value="1"/>
</dbReference>
<evidence type="ECO:0000313" key="9">
    <source>
        <dbReference type="Proteomes" id="UP000430519"/>
    </source>
</evidence>
<gene>
    <name evidence="8" type="ORF">GLX28_19145</name>
</gene>
<feature type="domain" description="Radical SAM core" evidence="7">
    <location>
        <begin position="92"/>
        <end position="316"/>
    </location>
</feature>
<dbReference type="InterPro" id="IPR007197">
    <property type="entry name" value="rSAM"/>
</dbReference>
<dbReference type="CDD" id="cd01335">
    <property type="entry name" value="Radical_SAM"/>
    <property type="match status" value="1"/>
</dbReference>
<sequence>MTISVERYKPSRFNNLSTADGSNLIIFNSLSGAIGAIPIEQTKEVKALLASKSGIVGPLSGIASDLFDGGFLVSYNTNEDEINHRKYLEKYQEKYLNLFLMPTENCNFRCIYCYESFLRGKMEPELVEGVKKFVESRDLAKFELSWFGGEPLLASDIVIELTQYFYNYCSENKIEFSSGITTNASLLTPDVVEAILPYGLNYFQITIDGIKDEHDSKRISIDGSPSFERIITNLRYLKSTNHPFMVALRHNYDPAGLKMLPEFIELIKDEFGGDSRFTTMFQPVGAWGGENDMDLNLCGSRGAADAMVHAKRLAIQAGFKNSFQLESFRPNGYVCYAAHPSSFVIGSDGKVYKCTVELDYHDRNIVGQLHTNGEMTLDWRKMALWVETNGRDGDTKCTKCSFSAACHGAVCPKQWMDEPECGCPSERLAIRETLPLILLESEMDHKI</sequence>
<dbReference type="GO" id="GO:0003824">
    <property type="term" value="F:catalytic activity"/>
    <property type="evidence" value="ECO:0007669"/>
    <property type="project" value="InterPro"/>
</dbReference>
<keyword evidence="6" id="KW-0411">Iron-sulfur</keyword>
<dbReference type="InterPro" id="IPR013785">
    <property type="entry name" value="Aldolase_TIM"/>
</dbReference>
<organism evidence="8 9">
    <name type="scientific">Deinococcus xianganensis</name>
    <dbReference type="NCBI Taxonomy" id="1507289"/>
    <lineage>
        <taxon>Bacteria</taxon>
        <taxon>Thermotogati</taxon>
        <taxon>Deinococcota</taxon>
        <taxon>Deinococci</taxon>
        <taxon>Deinococcales</taxon>
        <taxon>Deinococcaceae</taxon>
        <taxon>Deinococcus</taxon>
    </lineage>
</organism>
<name>A0A6I4YMM7_9DEIO</name>
<dbReference type="SFLD" id="SFLDS00029">
    <property type="entry name" value="Radical_SAM"/>
    <property type="match status" value="1"/>
</dbReference>
<evidence type="ECO:0000256" key="6">
    <source>
        <dbReference type="ARBA" id="ARBA00023014"/>
    </source>
</evidence>
<dbReference type="GO" id="GO:0046872">
    <property type="term" value="F:metal ion binding"/>
    <property type="evidence" value="ECO:0007669"/>
    <property type="project" value="UniProtKB-KW"/>
</dbReference>
<dbReference type="RefSeq" id="WP_160982186.1">
    <property type="nucleotide sequence ID" value="NZ_WVHK01000126.1"/>
</dbReference>
<evidence type="ECO:0000259" key="7">
    <source>
        <dbReference type="PROSITE" id="PS51918"/>
    </source>
</evidence>
<dbReference type="NCBIfam" id="TIGR04085">
    <property type="entry name" value="rSAM_more_4Fe4S"/>
    <property type="match status" value="1"/>
</dbReference>
<dbReference type="GO" id="GO:0051539">
    <property type="term" value="F:4 iron, 4 sulfur cluster binding"/>
    <property type="evidence" value="ECO:0007669"/>
    <property type="project" value="UniProtKB-KW"/>
</dbReference>
<dbReference type="Proteomes" id="UP000430519">
    <property type="component" value="Unassembled WGS sequence"/>
</dbReference>
<dbReference type="SUPFAM" id="SSF102114">
    <property type="entry name" value="Radical SAM enzymes"/>
    <property type="match status" value="1"/>
</dbReference>
<dbReference type="UniPathway" id="UPA00782"/>
<dbReference type="PANTHER" id="PTHR43787:SF3">
    <property type="entry name" value="ARYLSULFATASE REGULATORY PROTEIN"/>
    <property type="match status" value="1"/>
</dbReference>
<protein>
    <submittedName>
        <fullName evidence="8">Radical SAM protein</fullName>
    </submittedName>
</protein>
<proteinExistence type="predicted"/>
<comment type="caution">
    <text evidence="8">The sequence shown here is derived from an EMBL/GenBank/DDBJ whole genome shotgun (WGS) entry which is preliminary data.</text>
</comment>
<comment type="cofactor">
    <cofactor evidence="1">
        <name>[4Fe-4S] cluster</name>
        <dbReference type="ChEBI" id="CHEBI:49883"/>
    </cofactor>
</comment>
<dbReference type="EMBL" id="WVHK01000126">
    <property type="protein sequence ID" value="MXV21740.1"/>
    <property type="molecule type" value="Genomic_DNA"/>
</dbReference>
<evidence type="ECO:0000256" key="4">
    <source>
        <dbReference type="ARBA" id="ARBA00022723"/>
    </source>
</evidence>
<evidence type="ECO:0000256" key="1">
    <source>
        <dbReference type="ARBA" id="ARBA00001966"/>
    </source>
</evidence>
<keyword evidence="2" id="KW-0004">4Fe-4S</keyword>
<evidence type="ECO:0000256" key="2">
    <source>
        <dbReference type="ARBA" id="ARBA00022485"/>
    </source>
</evidence>
<keyword evidence="9" id="KW-1185">Reference proteome</keyword>
<dbReference type="SFLD" id="SFLDG01067">
    <property type="entry name" value="SPASM/twitch_domain_containing"/>
    <property type="match status" value="1"/>
</dbReference>
<evidence type="ECO:0000256" key="5">
    <source>
        <dbReference type="ARBA" id="ARBA00023004"/>
    </source>
</evidence>